<evidence type="ECO:0000313" key="2">
    <source>
        <dbReference type="EMBL" id="MFD2593278.1"/>
    </source>
</evidence>
<sequence length="611" mass="70332">MGAESEIEIKNRMIKKAASLWGVSANEIESSFDPLVSLLIGACASEIEKISNEIDSSQVRVTERLIQLMTPETIYGAKPAHGIVYSEPVEKVLDLTPEHLQYYKKKIRVKNAGQELKNIYFSSVQKFRMVDASITHMICGDKGYVLEGKKKSDFDLSFKSKKKLPFSVLYIGIETSYNKLNLKDVSLYNELLDVYEKELFYHHLKNAEFFFDNQEIKTIAGYSNSEISARDHLNSIFEYKPNKTRNIEGQIKTLYEKHFVSFKSDVLLSNKGSIPDDLSEIVDFEAHEELQKLNWIKIVFPRIIDDNILENAFCSLNAFPALNRKWEHISYQLKDYIDIVPISTQDLFLDVKQIANTSGIDYKLRESDTSEDHKGTYVIRRDNVGKLDSRKAKEYLAHLIELLKSESASFSFFGNDFLQSNIDELNQNISLLEKKIMDMNTSLMDTTYLSVKPKQKKDTLLIEYWVTNGEEANQIKQGNSLHIYQGSDLKQNKSVFLTTTFQGKNDLSMEERLQAYRRALLSRNRIVTKEDVKALCYEFCGERIEEVKVVKGFKTSIEIHKGLVPCMEIIIQPNKEVMTLDEEWSSLKSNILSILEQQSLNVFPYKITVLN</sequence>
<dbReference type="RefSeq" id="WP_176030680.1">
    <property type="nucleotide sequence ID" value="NZ_JBHULX010000045.1"/>
</dbReference>
<keyword evidence="1" id="KW-0175">Coiled coil</keyword>
<dbReference type="Pfam" id="PF05947">
    <property type="entry name" value="T6SS_TssF"/>
    <property type="match status" value="1"/>
</dbReference>
<evidence type="ECO:0000256" key="1">
    <source>
        <dbReference type="SAM" id="Coils"/>
    </source>
</evidence>
<dbReference type="InterPro" id="IPR010272">
    <property type="entry name" value="T6SS_TssF"/>
</dbReference>
<feature type="coiled-coil region" evidence="1">
    <location>
        <begin position="415"/>
        <end position="442"/>
    </location>
</feature>
<dbReference type="EMBL" id="JBHULX010000045">
    <property type="protein sequence ID" value="MFD2593278.1"/>
    <property type="molecule type" value="Genomic_DNA"/>
</dbReference>
<organism evidence="2 3">
    <name type="scientific">Aquimarina hainanensis</name>
    <dbReference type="NCBI Taxonomy" id="1578017"/>
    <lineage>
        <taxon>Bacteria</taxon>
        <taxon>Pseudomonadati</taxon>
        <taxon>Bacteroidota</taxon>
        <taxon>Flavobacteriia</taxon>
        <taxon>Flavobacteriales</taxon>
        <taxon>Flavobacteriaceae</taxon>
        <taxon>Aquimarina</taxon>
    </lineage>
</organism>
<dbReference type="Proteomes" id="UP001597459">
    <property type="component" value="Unassembled WGS sequence"/>
</dbReference>
<gene>
    <name evidence="2" type="ORF">ACFSTE_20745</name>
</gene>
<keyword evidence="3" id="KW-1185">Reference proteome</keyword>
<name>A0ABW5ND66_9FLAO</name>
<comment type="caution">
    <text evidence="2">The sequence shown here is derived from an EMBL/GenBank/DDBJ whole genome shotgun (WGS) entry which is preliminary data.</text>
</comment>
<accession>A0ABW5ND66</accession>
<reference evidence="3" key="1">
    <citation type="journal article" date="2019" name="Int. J. Syst. Evol. Microbiol.">
        <title>The Global Catalogue of Microorganisms (GCM) 10K type strain sequencing project: providing services to taxonomists for standard genome sequencing and annotation.</title>
        <authorList>
            <consortium name="The Broad Institute Genomics Platform"/>
            <consortium name="The Broad Institute Genome Sequencing Center for Infectious Disease"/>
            <person name="Wu L."/>
            <person name="Ma J."/>
        </authorList>
    </citation>
    <scope>NUCLEOTIDE SEQUENCE [LARGE SCALE GENOMIC DNA]</scope>
    <source>
        <strain evidence="3">KCTC 42423</strain>
    </source>
</reference>
<protein>
    <submittedName>
        <fullName evidence="2">Type VI secretion system baseplate subunit TssF</fullName>
    </submittedName>
</protein>
<proteinExistence type="predicted"/>
<evidence type="ECO:0000313" key="3">
    <source>
        <dbReference type="Proteomes" id="UP001597459"/>
    </source>
</evidence>